<feature type="compositionally biased region" description="Basic residues" evidence="1">
    <location>
        <begin position="142"/>
        <end position="154"/>
    </location>
</feature>
<evidence type="ECO:0000313" key="4">
    <source>
        <dbReference type="Proteomes" id="UP000588098"/>
    </source>
</evidence>
<dbReference type="Gene3D" id="3.90.1200.10">
    <property type="match status" value="1"/>
</dbReference>
<feature type="domain" description="Aminoglycoside phosphotransferase" evidence="2">
    <location>
        <begin position="195"/>
        <end position="371"/>
    </location>
</feature>
<name>A0A7W9Q8U1_9ACTN</name>
<protein>
    <recommendedName>
        <fullName evidence="2">Aminoglycoside phosphotransferase domain-containing protein</fullName>
    </recommendedName>
</protein>
<proteinExistence type="predicted"/>
<dbReference type="Pfam" id="PF01636">
    <property type="entry name" value="APH"/>
    <property type="match status" value="1"/>
</dbReference>
<evidence type="ECO:0000259" key="2">
    <source>
        <dbReference type="Pfam" id="PF01636"/>
    </source>
</evidence>
<dbReference type="SUPFAM" id="SSF56112">
    <property type="entry name" value="Protein kinase-like (PK-like)"/>
    <property type="match status" value="1"/>
</dbReference>
<dbReference type="AlphaFoldDB" id="A0A7W9Q8U1"/>
<dbReference type="InterPro" id="IPR002575">
    <property type="entry name" value="Aminoglycoside_PTrfase"/>
</dbReference>
<feature type="region of interest" description="Disordered" evidence="1">
    <location>
        <begin position="34"/>
        <end position="56"/>
    </location>
</feature>
<comment type="caution">
    <text evidence="3">The sequence shown here is derived from an EMBL/GenBank/DDBJ whole genome shotgun (WGS) entry which is preliminary data.</text>
</comment>
<evidence type="ECO:0000313" key="3">
    <source>
        <dbReference type="EMBL" id="MBB5935661.1"/>
    </source>
</evidence>
<feature type="compositionally biased region" description="Low complexity" evidence="1">
    <location>
        <begin position="169"/>
        <end position="181"/>
    </location>
</feature>
<keyword evidence="4" id="KW-1185">Reference proteome</keyword>
<feature type="compositionally biased region" description="Low complexity" evidence="1">
    <location>
        <begin position="34"/>
        <end position="46"/>
    </location>
</feature>
<dbReference type="InterPro" id="IPR011009">
    <property type="entry name" value="Kinase-like_dom_sf"/>
</dbReference>
<dbReference type="Proteomes" id="UP000588098">
    <property type="component" value="Unassembled WGS sequence"/>
</dbReference>
<accession>A0A7W9Q8U1</accession>
<reference evidence="3 4" key="1">
    <citation type="submission" date="2020-08" db="EMBL/GenBank/DDBJ databases">
        <title>Genomic Encyclopedia of Type Strains, Phase III (KMG-III): the genomes of soil and plant-associated and newly described type strains.</title>
        <authorList>
            <person name="Whitman W."/>
        </authorList>
    </citation>
    <scope>NUCLEOTIDE SEQUENCE [LARGE SCALE GENOMIC DNA]</scope>
    <source>
        <strain evidence="3 4">CECT 8305</strain>
    </source>
</reference>
<evidence type="ECO:0000256" key="1">
    <source>
        <dbReference type="SAM" id="MobiDB-lite"/>
    </source>
</evidence>
<organism evidence="3 4">
    <name type="scientific">Streptomyces zagrosensis</name>
    <dbReference type="NCBI Taxonomy" id="1042984"/>
    <lineage>
        <taxon>Bacteria</taxon>
        <taxon>Bacillati</taxon>
        <taxon>Actinomycetota</taxon>
        <taxon>Actinomycetes</taxon>
        <taxon>Kitasatosporales</taxon>
        <taxon>Streptomycetaceae</taxon>
        <taxon>Streptomyces</taxon>
    </lineage>
</organism>
<dbReference type="EMBL" id="JACHJL010000005">
    <property type="protein sequence ID" value="MBB5935661.1"/>
    <property type="molecule type" value="Genomic_DNA"/>
</dbReference>
<sequence>MNTETTHSAAIAAGAATATARAATEAIEVAGAGPRAAPAAATQPPAITQSTGPRPPAARIRAALTDRLAAHARQLPGGPCGDISSPQVLADRPDGTVVRLGSTVCKAHAADADQAELTIRLAIAAHPNLDTILLAPLATASSRRRTPPGARRPRSGPEVTSPPAGGPGSASPPAARPGGFAADPSLAPALLAPVHGGRLASLWPYGAPIAPDDREAVPWEALGGLLARLHQVPVGELPGPVPPMRGPAKVARALERLHAAPSTVAASPAARAVHAAARLLPDWARGAAPAPRADQLCHGDLHLGQLVSLCTSSDSASAASADARWLLIDVDDLGLGDPAWDLARPAAWFATGLLDAAEWTRLLTAYRAAGGPAAGVAGDPWPHLDIPARALTVQSAALGLLKAVAAVRELDEAEEAMVAACARMAGLPTAAGMGRPASA</sequence>
<gene>
    <name evidence="3" type="ORF">FHS42_002723</name>
</gene>
<feature type="region of interest" description="Disordered" evidence="1">
    <location>
        <begin position="140"/>
        <end position="181"/>
    </location>
</feature>